<dbReference type="STRING" id="759851.SAMN04244570_3594"/>
<name>F9DX69_9BACL</name>
<dbReference type="RefSeq" id="WP_009498091.1">
    <property type="nucleotide sequence ID" value="NZ_GL982998.1"/>
</dbReference>
<evidence type="ECO:0000313" key="2">
    <source>
        <dbReference type="Proteomes" id="UP000005316"/>
    </source>
</evidence>
<evidence type="ECO:0000313" key="1">
    <source>
        <dbReference type="EMBL" id="EGQ21117.1"/>
    </source>
</evidence>
<dbReference type="EMBL" id="AFPZ01000105">
    <property type="protein sequence ID" value="EGQ21117.1"/>
    <property type="molecule type" value="Genomic_DNA"/>
</dbReference>
<organism evidence="1 2">
    <name type="scientific">Sporosarcina newyorkensis 2681</name>
    <dbReference type="NCBI Taxonomy" id="1027292"/>
    <lineage>
        <taxon>Bacteria</taxon>
        <taxon>Bacillati</taxon>
        <taxon>Bacillota</taxon>
        <taxon>Bacilli</taxon>
        <taxon>Bacillales</taxon>
        <taxon>Caryophanaceae</taxon>
        <taxon>Sporosarcina</taxon>
    </lineage>
</organism>
<protein>
    <submittedName>
        <fullName evidence="1">Pentose-5-phosphate-3-epimerase</fullName>
    </submittedName>
</protein>
<dbReference type="AlphaFoldDB" id="F9DX69"/>
<reference evidence="1 2" key="1">
    <citation type="submission" date="2011-04" db="EMBL/GenBank/DDBJ databases">
        <authorList>
            <person name="Muzny D."/>
            <person name="Qin X."/>
            <person name="Deng J."/>
            <person name="Jiang H."/>
            <person name="Liu Y."/>
            <person name="Qu J."/>
            <person name="Song X.-Z."/>
            <person name="Zhang L."/>
            <person name="Thornton R."/>
            <person name="Coyle M."/>
            <person name="Francisco L."/>
            <person name="Jackson L."/>
            <person name="Javaid M."/>
            <person name="Korchina V."/>
            <person name="Kovar C."/>
            <person name="Mata R."/>
            <person name="Mathew T."/>
            <person name="Ngo R."/>
            <person name="Nguyen L."/>
            <person name="Nguyen N."/>
            <person name="Okwuonu G."/>
            <person name="Ongeri F."/>
            <person name="Pham C."/>
            <person name="Simmons D."/>
            <person name="Wilczek-Boney K."/>
            <person name="Hale W."/>
            <person name="Jakkamsetti A."/>
            <person name="Pham P."/>
            <person name="Ruth R."/>
            <person name="San Lucas F."/>
            <person name="Warren J."/>
            <person name="Zhang J."/>
            <person name="Zhao Z."/>
            <person name="Zhou C."/>
            <person name="Zhu D."/>
            <person name="Lee S."/>
            <person name="Bess C."/>
            <person name="Blankenburg K."/>
            <person name="Forbes L."/>
            <person name="Fu Q."/>
            <person name="Gubbala S."/>
            <person name="Hirani K."/>
            <person name="Jayaseelan J.C."/>
            <person name="Lara F."/>
            <person name="Munidasa M."/>
            <person name="Palculict T."/>
            <person name="Patil S."/>
            <person name="Pu L.-L."/>
            <person name="Saada N."/>
            <person name="Tang L."/>
            <person name="Weissenberger G."/>
            <person name="Zhu Y."/>
            <person name="Hemphill L."/>
            <person name="Shang Y."/>
            <person name="Youmans B."/>
            <person name="Ayvaz T."/>
            <person name="Ross M."/>
            <person name="Santibanez J."/>
            <person name="Aqrawi P."/>
            <person name="Gross S."/>
            <person name="Joshi V."/>
            <person name="Fowler G."/>
            <person name="Nazareth L."/>
            <person name="Reid J."/>
            <person name="Worley K."/>
            <person name="Petrosino J."/>
            <person name="Highlander S."/>
            <person name="Gibbs R."/>
        </authorList>
    </citation>
    <scope>NUCLEOTIDE SEQUENCE [LARGE SCALE GENOMIC DNA]</scope>
    <source>
        <strain evidence="1 2">2681</strain>
    </source>
</reference>
<dbReference type="HOGENOM" id="CLU_3173375_0_0_9"/>
<comment type="caution">
    <text evidence="1">The sequence shown here is derived from an EMBL/GenBank/DDBJ whole genome shotgun (WGS) entry which is preliminary data.</text>
</comment>
<gene>
    <name evidence="1" type="primary">rpe2</name>
    <name evidence="1" type="ORF">HMPREF9372_3400</name>
</gene>
<dbReference type="Proteomes" id="UP000005316">
    <property type="component" value="Unassembled WGS sequence"/>
</dbReference>
<sequence>MRKEKQSEKLRKELALFVEKMQLAGINITTIKKPIDVGASISCVKNT</sequence>
<accession>F9DX69</accession>
<proteinExistence type="predicted"/>